<gene>
    <name evidence="1" type="ORF">A2704_01160</name>
</gene>
<accession>A0A1F6CJX4</accession>
<evidence type="ECO:0000313" key="2">
    <source>
        <dbReference type="Proteomes" id="UP000176445"/>
    </source>
</evidence>
<evidence type="ECO:0000313" key="1">
    <source>
        <dbReference type="EMBL" id="OGG49290.1"/>
    </source>
</evidence>
<sequence>MSKPQRKPRRTVYDQNYYKAQAMLRNPWFIDKIAWLKNRFKEVGCPLPNKGFKKYAQYEAWRDKFWDTHSAMGQSAEYKARVREITGGKDRISLEEYNAVEAFKESYLPPVYGAVFGDIIEHFKINRDDRQFRQFVELYIFLGKTEHPTSLFSVRWIRNRKTDQMELFIQLFGHTKKEDIVNNWDFITRDQHHLPGYLGKSKEWKEFERDLEVYEAYKKLRKNVLRRPDREAADYKVISELGRKYPKLTTGQIRGIVTKTAKRLGETT</sequence>
<reference evidence="1 2" key="1">
    <citation type="journal article" date="2016" name="Nat. Commun.">
        <title>Thousands of microbial genomes shed light on interconnected biogeochemical processes in an aquifer system.</title>
        <authorList>
            <person name="Anantharaman K."/>
            <person name="Brown C.T."/>
            <person name="Hug L.A."/>
            <person name="Sharon I."/>
            <person name="Castelle C.J."/>
            <person name="Probst A.J."/>
            <person name="Thomas B.C."/>
            <person name="Singh A."/>
            <person name="Wilkins M.J."/>
            <person name="Karaoz U."/>
            <person name="Brodie E.L."/>
            <person name="Williams K.H."/>
            <person name="Hubbard S.S."/>
            <person name="Banfield J.F."/>
        </authorList>
    </citation>
    <scope>NUCLEOTIDE SEQUENCE [LARGE SCALE GENOMIC DNA]</scope>
</reference>
<dbReference type="AlphaFoldDB" id="A0A1F6CJX4"/>
<name>A0A1F6CJX4_9BACT</name>
<comment type="caution">
    <text evidence="1">The sequence shown here is derived from an EMBL/GenBank/DDBJ whole genome shotgun (WGS) entry which is preliminary data.</text>
</comment>
<dbReference type="Proteomes" id="UP000176445">
    <property type="component" value="Unassembled WGS sequence"/>
</dbReference>
<organism evidence="1 2">
    <name type="scientific">Candidatus Kaiserbacteria bacterium RIFCSPHIGHO2_01_FULL_54_36b</name>
    <dbReference type="NCBI Taxonomy" id="1798483"/>
    <lineage>
        <taxon>Bacteria</taxon>
        <taxon>Candidatus Kaiseribacteriota</taxon>
    </lineage>
</organism>
<protein>
    <submittedName>
        <fullName evidence="1">Uncharacterized protein</fullName>
    </submittedName>
</protein>
<dbReference type="EMBL" id="MFKW01000077">
    <property type="protein sequence ID" value="OGG49290.1"/>
    <property type="molecule type" value="Genomic_DNA"/>
</dbReference>
<proteinExistence type="predicted"/>